<dbReference type="SUPFAM" id="SSF56935">
    <property type="entry name" value="Porins"/>
    <property type="match status" value="1"/>
</dbReference>
<dbReference type="InterPro" id="IPR010239">
    <property type="entry name" value="CHP02001"/>
</dbReference>
<feature type="chain" id="PRO_5030842397" evidence="1">
    <location>
        <begin position="23"/>
        <end position="212"/>
    </location>
</feature>
<evidence type="ECO:0000313" key="3">
    <source>
        <dbReference type="Proteomes" id="UP000548978"/>
    </source>
</evidence>
<name>A0A7W9E9C8_9CAUL</name>
<evidence type="ECO:0000313" key="2">
    <source>
        <dbReference type="EMBL" id="MBB5661660.1"/>
    </source>
</evidence>
<dbReference type="AlphaFoldDB" id="A0A7W9E9C8"/>
<feature type="signal peptide" evidence="1">
    <location>
        <begin position="1"/>
        <end position="22"/>
    </location>
</feature>
<gene>
    <name evidence="2" type="ORF">FHS65_002425</name>
</gene>
<dbReference type="OrthoDB" id="9793561at2"/>
<accession>A0A7W9E9C8</accession>
<comment type="caution">
    <text evidence="2">The sequence shown here is derived from an EMBL/GenBank/DDBJ whole genome shotgun (WGS) entry which is preliminary data.</text>
</comment>
<dbReference type="EMBL" id="JACIJB010000013">
    <property type="protein sequence ID" value="MBB5661660.1"/>
    <property type="molecule type" value="Genomic_DNA"/>
</dbReference>
<protein>
    <submittedName>
        <fullName evidence="2">Uncharacterized protein (TIGR02001 family)</fullName>
    </submittedName>
</protein>
<keyword evidence="3" id="KW-1185">Reference proteome</keyword>
<reference evidence="2 3" key="1">
    <citation type="submission" date="2020-08" db="EMBL/GenBank/DDBJ databases">
        <title>Genomic Encyclopedia of Type Strains, Phase IV (KMG-IV): sequencing the most valuable type-strain genomes for metagenomic binning, comparative biology and taxonomic classification.</title>
        <authorList>
            <person name="Goeker M."/>
        </authorList>
    </citation>
    <scope>NUCLEOTIDE SEQUENCE [LARGE SCALE GENOMIC DNA]</scope>
    <source>
        <strain evidence="2 3">DSM 24448</strain>
    </source>
</reference>
<dbReference type="RefSeq" id="WP_123286157.1">
    <property type="nucleotide sequence ID" value="NZ_JACIJB010000013.1"/>
</dbReference>
<dbReference type="Pfam" id="PF09694">
    <property type="entry name" value="Gcw_chp"/>
    <property type="match status" value="1"/>
</dbReference>
<dbReference type="NCBIfam" id="TIGR02001">
    <property type="entry name" value="gcw_chp"/>
    <property type="match status" value="1"/>
</dbReference>
<organism evidence="2 3">
    <name type="scientific">Brevundimonas halotolerans</name>
    <dbReference type="NCBI Taxonomy" id="69670"/>
    <lineage>
        <taxon>Bacteria</taxon>
        <taxon>Pseudomonadati</taxon>
        <taxon>Pseudomonadota</taxon>
        <taxon>Alphaproteobacteria</taxon>
        <taxon>Caulobacterales</taxon>
        <taxon>Caulobacteraceae</taxon>
        <taxon>Brevundimonas</taxon>
    </lineage>
</organism>
<dbReference type="Proteomes" id="UP000548978">
    <property type="component" value="Unassembled WGS sequence"/>
</dbReference>
<proteinExistence type="predicted"/>
<sequence length="212" mass="22347">MKTLFACASALALLATAQAAQAQSAPEISYNLSVATDYVFRGISQTDDRAALQGGVDIGVGGFYAGGWASTVDFGDDTDAEVDIYGGYTTQIAGFDVDLGAVLYLYGGKPAGADYDYIELKAAASRDVGPVNLGVTTYFTTNFFGVDDEAFYYEANSAFAISPSLTASGAVGHQTLDVSDDYTTWNVGLTYAFPKLISIDMRYHDTDTAGPL</sequence>
<evidence type="ECO:0000256" key="1">
    <source>
        <dbReference type="SAM" id="SignalP"/>
    </source>
</evidence>
<keyword evidence="1" id="KW-0732">Signal</keyword>